<keyword evidence="3" id="KW-0067">ATP-binding</keyword>
<evidence type="ECO:0000259" key="6">
    <source>
        <dbReference type="PROSITE" id="PS00486"/>
    </source>
</evidence>
<dbReference type="SMART" id="SM00534">
    <property type="entry name" value="MUTSac"/>
    <property type="match status" value="1"/>
</dbReference>
<dbReference type="InterPro" id="IPR027417">
    <property type="entry name" value="P-loop_NTPase"/>
</dbReference>
<evidence type="ECO:0000256" key="4">
    <source>
        <dbReference type="ARBA" id="ARBA00023125"/>
    </source>
</evidence>
<dbReference type="InterPro" id="IPR045076">
    <property type="entry name" value="MutS"/>
</dbReference>
<evidence type="ECO:0000313" key="8">
    <source>
        <dbReference type="Proteomes" id="UP000279236"/>
    </source>
</evidence>
<dbReference type="GO" id="GO:0005634">
    <property type="term" value="C:nucleus"/>
    <property type="evidence" value="ECO:0007669"/>
    <property type="project" value="TreeGrafter"/>
</dbReference>
<dbReference type="Pfam" id="PF05192">
    <property type="entry name" value="MutS_III"/>
    <property type="match status" value="1"/>
</dbReference>
<keyword evidence="8" id="KW-1185">Reference proteome</keyword>
<dbReference type="InterPro" id="IPR007696">
    <property type="entry name" value="DNA_mismatch_repair_MutS_core"/>
</dbReference>
<feature type="domain" description="DNA mismatch repair proteins mutS family" evidence="6">
    <location>
        <begin position="797"/>
        <end position="813"/>
    </location>
</feature>
<feature type="compositionally biased region" description="Low complexity" evidence="5">
    <location>
        <begin position="34"/>
        <end position="46"/>
    </location>
</feature>
<dbReference type="GO" id="GO:0006298">
    <property type="term" value="P:mismatch repair"/>
    <property type="evidence" value="ECO:0007669"/>
    <property type="project" value="InterPro"/>
</dbReference>
<dbReference type="SUPFAM" id="SSF48334">
    <property type="entry name" value="DNA repair protein MutS, domain III"/>
    <property type="match status" value="1"/>
</dbReference>
<comment type="similarity">
    <text evidence="1">Belongs to the DNA mismatch repair MutS family.</text>
</comment>
<dbReference type="GO" id="GO:0005524">
    <property type="term" value="F:ATP binding"/>
    <property type="evidence" value="ECO:0007669"/>
    <property type="project" value="UniProtKB-KW"/>
</dbReference>
<dbReference type="GO" id="GO:0051026">
    <property type="term" value="P:chiasma assembly"/>
    <property type="evidence" value="ECO:0007669"/>
    <property type="project" value="TreeGrafter"/>
</dbReference>
<evidence type="ECO:0000256" key="5">
    <source>
        <dbReference type="SAM" id="MobiDB-lite"/>
    </source>
</evidence>
<dbReference type="Proteomes" id="UP000279236">
    <property type="component" value="Unassembled WGS sequence"/>
</dbReference>
<feature type="region of interest" description="Disordered" evidence="5">
    <location>
        <begin position="1"/>
        <end position="123"/>
    </location>
</feature>
<reference evidence="7 8" key="1">
    <citation type="submission" date="2018-11" db="EMBL/GenBank/DDBJ databases">
        <title>Genome sequence of Apiotrichum porosum DSM 27194.</title>
        <authorList>
            <person name="Aliyu H."/>
            <person name="Gorte O."/>
            <person name="Ochsenreither K."/>
        </authorList>
    </citation>
    <scope>NUCLEOTIDE SEQUENCE [LARGE SCALE GENOMIC DNA]</scope>
    <source>
        <strain evidence="7 8">DSM 27194</strain>
    </source>
</reference>
<evidence type="ECO:0000256" key="2">
    <source>
        <dbReference type="ARBA" id="ARBA00022741"/>
    </source>
</evidence>
<dbReference type="SUPFAM" id="SSF52540">
    <property type="entry name" value="P-loop containing nucleoside triphosphate hydrolases"/>
    <property type="match status" value="1"/>
</dbReference>
<dbReference type="OrthoDB" id="29596at2759"/>
<dbReference type="CDD" id="cd03281">
    <property type="entry name" value="ABC_MSH5_euk"/>
    <property type="match status" value="1"/>
</dbReference>
<dbReference type="EMBL" id="RSCE01000013">
    <property type="protein sequence ID" value="RSH78027.1"/>
    <property type="molecule type" value="Genomic_DNA"/>
</dbReference>
<feature type="compositionally biased region" description="Pro residues" evidence="5">
    <location>
        <begin position="69"/>
        <end position="85"/>
    </location>
</feature>
<dbReference type="InterPro" id="IPR000432">
    <property type="entry name" value="DNA_mismatch_repair_MutS_C"/>
</dbReference>
<dbReference type="GO" id="GO:0140664">
    <property type="term" value="F:ATP-dependent DNA damage sensor activity"/>
    <property type="evidence" value="ECO:0007669"/>
    <property type="project" value="InterPro"/>
</dbReference>
<proteinExistence type="inferred from homology"/>
<feature type="compositionally biased region" description="Gly residues" evidence="5">
    <location>
        <begin position="252"/>
        <end position="262"/>
    </location>
</feature>
<accession>A0A427XGY8</accession>
<organism evidence="7 8">
    <name type="scientific">Apiotrichum porosum</name>
    <dbReference type="NCBI Taxonomy" id="105984"/>
    <lineage>
        <taxon>Eukaryota</taxon>
        <taxon>Fungi</taxon>
        <taxon>Dikarya</taxon>
        <taxon>Basidiomycota</taxon>
        <taxon>Agaricomycotina</taxon>
        <taxon>Tremellomycetes</taxon>
        <taxon>Trichosporonales</taxon>
        <taxon>Trichosporonaceae</taxon>
        <taxon>Apiotrichum</taxon>
    </lineage>
</organism>
<protein>
    <submittedName>
        <fullName evidence="7">MutS protein msh5</fullName>
    </submittedName>
</protein>
<dbReference type="Gene3D" id="1.10.1420.10">
    <property type="match status" value="2"/>
</dbReference>
<dbReference type="Pfam" id="PF00488">
    <property type="entry name" value="MutS_V"/>
    <property type="match status" value="1"/>
</dbReference>
<evidence type="ECO:0000256" key="3">
    <source>
        <dbReference type="ARBA" id="ARBA00022840"/>
    </source>
</evidence>
<dbReference type="RefSeq" id="XP_028473174.1">
    <property type="nucleotide sequence ID" value="XM_028618218.1"/>
</dbReference>
<keyword evidence="4" id="KW-0238">DNA-binding</keyword>
<dbReference type="GeneID" id="39587022"/>
<sequence>MPSLSNHSRALQRNKRSSSALSDIDDRASPTPTPRISARPRASSSSQTNHTQPHARARWVEEGTAILPPTSPYPHPGASPAPAPTAGPSRTTSERNSASHLPTPPSGTYVVGEGEGSDDEDNFGPKVLAFHAPGQNNLAAAYYDPATRKLQVLEDTKDTWGWDLATLLVEQLQPDEVVLSTSAPATLATMAQDYCSAHPSANIVTLPANHFAHTMATYHLASVRLPRDLRATVPLATATTSRTAAMTWSDSGRGGPRPGGRGAAPTSAAADEEGDEDEYPGEDGAGMGEVRLSLLKLGCRVNVDAPMAVCTAGALLSHLVRTQSLDIMPGNEAAFDLDGIESMDLEEHMLINQDALTSLAVFDVEAHAFMHSSAQKPGLSLNSVINTTVTPLGRKLFHTWLLRPLINIDRINARLDAVQLLSSKEYTEPRKQTKKELKGFKNVVALCQKIKSGRASYKDWQGVVDALSAVIAIKDSLGVMRLRGRAEVVEKLHHAFTDKVHRYLMDTIALIDWDMSRDEGRVCIRSQIDDELDQWREDYARLEPLLNQMSRVMAQRIPPNICEHLNVLYLPQLGCLVAAHAVNDPGSIPAEWEQQFNTDEVTYFKTPEMHNLDEHYGDLQNVIIDREIEWVQRLAERLEDVEEDILALGDAVAELDCLIAFAEAVDRFDLRRPVTKEQPVLKIRKGFHPLHAMCVPTEQYIDNDTVLEGGGDGDHSSMIVVTGPNGSGKSAYGKQVALITFMAHIGCFVPAESAEIGICDKIFTRVQTRESASKTGSAFMIDLSQVSQALRGATSRSLLILDEFGKGTMSSDGAGLLAGVITFLLKGPGPRTVVLTHFHELFAQQFLDESMPIIFCHMQSLLVEDTNRLTYLFKLMPTVCMTSNAAECALNNGIPEDIVEHARKVSDYLSKFQITKLIDAQLTDEDLDDLHSAEELAKRFLCWNFDEENDVLDELDRLVEGQETEEEEVLRPGEGGLGVAAVEMMQLQDIREVDESLVEDTDDY</sequence>
<dbReference type="InterPro" id="IPR036187">
    <property type="entry name" value="DNA_mismatch_repair_MutS_sf"/>
</dbReference>
<dbReference type="STRING" id="105984.A0A427XGY8"/>
<dbReference type="SMART" id="SM00533">
    <property type="entry name" value="MUTSd"/>
    <property type="match status" value="1"/>
</dbReference>
<dbReference type="PROSITE" id="PS00486">
    <property type="entry name" value="DNA_MISMATCH_REPAIR_2"/>
    <property type="match status" value="1"/>
</dbReference>
<name>A0A427XGY8_9TREE</name>
<feature type="region of interest" description="Disordered" evidence="5">
    <location>
        <begin position="244"/>
        <end position="285"/>
    </location>
</feature>
<dbReference type="PANTHER" id="PTHR11361:SF20">
    <property type="entry name" value="MUTS PROTEIN HOMOLOG 5"/>
    <property type="match status" value="1"/>
</dbReference>
<dbReference type="Gene3D" id="3.40.50.300">
    <property type="entry name" value="P-loop containing nucleotide triphosphate hydrolases"/>
    <property type="match status" value="1"/>
</dbReference>
<gene>
    <name evidence="7" type="primary">MSH5</name>
    <name evidence="7" type="ORF">EHS24_002479</name>
</gene>
<dbReference type="PANTHER" id="PTHR11361">
    <property type="entry name" value="DNA MISMATCH REPAIR PROTEIN MUTS FAMILY MEMBER"/>
    <property type="match status" value="1"/>
</dbReference>
<evidence type="ECO:0000256" key="1">
    <source>
        <dbReference type="ARBA" id="ARBA00006271"/>
    </source>
</evidence>
<evidence type="ECO:0000313" key="7">
    <source>
        <dbReference type="EMBL" id="RSH78027.1"/>
    </source>
</evidence>
<feature type="compositionally biased region" description="Acidic residues" evidence="5">
    <location>
        <begin position="270"/>
        <end position="281"/>
    </location>
</feature>
<keyword evidence="2" id="KW-0547">Nucleotide-binding</keyword>
<dbReference type="AlphaFoldDB" id="A0A427XGY8"/>
<comment type="caution">
    <text evidence="7">The sequence shown here is derived from an EMBL/GenBank/DDBJ whole genome shotgun (WGS) entry which is preliminary data.</text>
</comment>
<dbReference type="GO" id="GO:0030983">
    <property type="term" value="F:mismatched DNA binding"/>
    <property type="evidence" value="ECO:0007669"/>
    <property type="project" value="InterPro"/>
</dbReference>